<evidence type="ECO:0000313" key="4">
    <source>
        <dbReference type="EMBL" id="MCQ4165340.1"/>
    </source>
</evidence>
<dbReference type="PANTHER" id="PTHR30543:SF21">
    <property type="entry name" value="NAD(P)H-DEPENDENT FMN REDUCTASE LOT6"/>
    <property type="match status" value="1"/>
</dbReference>
<keyword evidence="2" id="KW-0285">Flavoprotein</keyword>
<sequence length="186" mass="20497">MSETRILGICGSLRKASYNRRLLNVAREELAEGSQLEVADLAGIPIYDGDVEKAGLPAAVQRLKQQIRSADALLIVSPEYNYSIPGVLKNAIDWCSRPPQDNPFRDKPLAIMGASAGLLGTARSQYHLRQVAVSLDMHVLNRPEVMVGQVETKFDAEGRLTDAKTRELVHKLMVALANWAQRLHVA</sequence>
<evidence type="ECO:0000256" key="1">
    <source>
        <dbReference type="ARBA" id="ARBA00001917"/>
    </source>
</evidence>
<evidence type="ECO:0000256" key="2">
    <source>
        <dbReference type="ARBA" id="ARBA00022643"/>
    </source>
</evidence>
<dbReference type="Gene3D" id="3.40.50.360">
    <property type="match status" value="1"/>
</dbReference>
<keyword evidence="2" id="KW-0288">FMN</keyword>
<dbReference type="RefSeq" id="WP_255914494.1">
    <property type="nucleotide sequence ID" value="NZ_JANFQO010000009.1"/>
</dbReference>
<name>A0ABT1QSS5_9GAMM</name>
<dbReference type="InterPro" id="IPR029039">
    <property type="entry name" value="Flavoprotein-like_sf"/>
</dbReference>
<proteinExistence type="predicted"/>
<accession>A0ABT1QSS5</accession>
<dbReference type="Pfam" id="PF03358">
    <property type="entry name" value="FMN_red"/>
    <property type="match status" value="1"/>
</dbReference>
<evidence type="ECO:0000313" key="5">
    <source>
        <dbReference type="Proteomes" id="UP001165498"/>
    </source>
</evidence>
<evidence type="ECO:0000259" key="3">
    <source>
        <dbReference type="Pfam" id="PF03358"/>
    </source>
</evidence>
<dbReference type="EMBL" id="JANFQO010000009">
    <property type="protein sequence ID" value="MCQ4165340.1"/>
    <property type="molecule type" value="Genomic_DNA"/>
</dbReference>
<dbReference type="InterPro" id="IPR005025">
    <property type="entry name" value="FMN_Rdtase-like_dom"/>
</dbReference>
<reference evidence="4" key="1">
    <citation type="submission" date="2022-07" db="EMBL/GenBank/DDBJ databases">
        <title>Tahibacter sp., a new gammaproteobacterium isolated from the silt sample collected at pig farm.</title>
        <authorList>
            <person name="Chen H."/>
        </authorList>
    </citation>
    <scope>NUCLEOTIDE SEQUENCE</scope>
    <source>
        <strain evidence="4">P2K</strain>
    </source>
</reference>
<comment type="caution">
    <text evidence="4">The sequence shown here is derived from an EMBL/GenBank/DDBJ whole genome shotgun (WGS) entry which is preliminary data.</text>
</comment>
<gene>
    <name evidence="4" type="ORF">NM961_11515</name>
</gene>
<comment type="cofactor">
    <cofactor evidence="1">
        <name>FMN</name>
        <dbReference type="ChEBI" id="CHEBI:58210"/>
    </cofactor>
</comment>
<organism evidence="4 5">
    <name type="scientific">Tahibacter harae</name>
    <dbReference type="NCBI Taxonomy" id="2963937"/>
    <lineage>
        <taxon>Bacteria</taxon>
        <taxon>Pseudomonadati</taxon>
        <taxon>Pseudomonadota</taxon>
        <taxon>Gammaproteobacteria</taxon>
        <taxon>Lysobacterales</taxon>
        <taxon>Rhodanobacteraceae</taxon>
        <taxon>Tahibacter</taxon>
    </lineage>
</organism>
<dbReference type="Proteomes" id="UP001165498">
    <property type="component" value="Unassembled WGS sequence"/>
</dbReference>
<dbReference type="PANTHER" id="PTHR30543">
    <property type="entry name" value="CHROMATE REDUCTASE"/>
    <property type="match status" value="1"/>
</dbReference>
<dbReference type="InterPro" id="IPR050712">
    <property type="entry name" value="NAD(P)H-dep_reductase"/>
</dbReference>
<protein>
    <submittedName>
        <fullName evidence="4">NAD(P)H-dependent oxidoreductase</fullName>
    </submittedName>
</protein>
<dbReference type="SUPFAM" id="SSF52218">
    <property type="entry name" value="Flavoproteins"/>
    <property type="match status" value="1"/>
</dbReference>
<keyword evidence="5" id="KW-1185">Reference proteome</keyword>
<feature type="domain" description="NADPH-dependent FMN reductase-like" evidence="3">
    <location>
        <begin position="4"/>
        <end position="150"/>
    </location>
</feature>